<proteinExistence type="predicted"/>
<evidence type="ECO:0000313" key="1">
    <source>
        <dbReference type="EMBL" id="SFH86390.1"/>
    </source>
</evidence>
<protein>
    <submittedName>
        <fullName evidence="1">Uncharacterized protein</fullName>
    </submittedName>
</protein>
<reference evidence="1 2" key="1">
    <citation type="submission" date="2016-10" db="EMBL/GenBank/DDBJ databases">
        <authorList>
            <person name="de Groot N.N."/>
        </authorList>
    </citation>
    <scope>NUCLEOTIDE SEQUENCE [LARGE SCALE GENOMIC DNA]</scope>
    <source>
        <strain evidence="1 2">Z108</strain>
    </source>
</reference>
<dbReference type="Proteomes" id="UP000183639">
    <property type="component" value="Unassembled WGS sequence"/>
</dbReference>
<name>A0A1I3DI08_SELRU</name>
<dbReference type="AlphaFoldDB" id="A0A1I3DI08"/>
<dbReference type="EMBL" id="FOQK01000006">
    <property type="protein sequence ID" value="SFH86390.1"/>
    <property type="molecule type" value="Genomic_DNA"/>
</dbReference>
<sequence length="80" mass="8965">MHALKGVTVVCKFRQAASCAYDNLDTAFHQLLNSRCRLVRNLFGRIKQSFVQIVVCGTPEMAAVSKESITGEYIAREMKN</sequence>
<evidence type="ECO:0000313" key="2">
    <source>
        <dbReference type="Proteomes" id="UP000183639"/>
    </source>
</evidence>
<gene>
    <name evidence="1" type="ORF">SAMN04487861_106115</name>
</gene>
<accession>A0A1I3DI08</accession>
<organism evidence="1 2">
    <name type="scientific">Selenomonas ruminantium</name>
    <dbReference type="NCBI Taxonomy" id="971"/>
    <lineage>
        <taxon>Bacteria</taxon>
        <taxon>Bacillati</taxon>
        <taxon>Bacillota</taxon>
        <taxon>Negativicutes</taxon>
        <taxon>Selenomonadales</taxon>
        <taxon>Selenomonadaceae</taxon>
        <taxon>Selenomonas</taxon>
    </lineage>
</organism>